<proteinExistence type="predicted"/>
<sequence>MPGEKRNLFPDGETLRTIFSGVDIKPTDCKIISYTFDTCTFSIHPKTAAIPGHPKDLLIRLEVSGRRLDQVAAFQKLAHDHLLDLVPPVVSGGTTTTADGTQVDYAVSEYCTGAIPLEDVWGTLDQENQMRLMDSVVCAVEKVQAINISSSIQNLGPQSNDALVGGPQLGYFPNIGQLLDGILRASDLERRNCTLSEVDGGIVLKSDFEDIGQAELTRADLDDLKGHVVFCHNDLEPRNILVRRVTESNSPCYDLAAIVDWEMAGFFPFAYEYGIKDNVLGSSNLSFSWYSLFKERTSHLLPQNACHERFIRALGVIDESKRNGMARNVGVQFQKKWVAAHCVEKSPDVRRGWVLKAGAKAPGHFTKEDNDTFLQQVQEELGLI</sequence>
<comment type="caution">
    <text evidence="2">The sequence shown here is derived from an EMBL/GenBank/DDBJ whole genome shotgun (WGS) entry which is preliminary data.</text>
</comment>
<reference evidence="2 3" key="1">
    <citation type="journal article" date="2019" name="PLoS ONE">
        <title>Comparative genome analysis indicates high evolutionary potential of pathogenicity genes in Colletotrichum tanaceti.</title>
        <authorList>
            <person name="Lelwala R.V."/>
            <person name="Korhonen P.K."/>
            <person name="Young N.D."/>
            <person name="Scott J.B."/>
            <person name="Ades P.A."/>
            <person name="Gasser R.B."/>
            <person name="Taylor P.W.J."/>
        </authorList>
    </citation>
    <scope>NUCLEOTIDE SEQUENCE [LARGE SCALE GENOMIC DNA]</scope>
    <source>
        <strain evidence="2">BRIP57314</strain>
    </source>
</reference>
<dbReference type="InterPro" id="IPR051678">
    <property type="entry name" value="AGP_Transferase"/>
</dbReference>
<dbReference type="PANTHER" id="PTHR21310:SF54">
    <property type="entry name" value="AMINOGLYCOSIDE PHOSPHOTRANSFERASE DOMAIN-CONTAINING PROTEIN"/>
    <property type="match status" value="1"/>
</dbReference>
<dbReference type="PANTHER" id="PTHR21310">
    <property type="entry name" value="AMINOGLYCOSIDE PHOSPHOTRANSFERASE-RELATED-RELATED"/>
    <property type="match status" value="1"/>
</dbReference>
<dbReference type="InterPro" id="IPR011009">
    <property type="entry name" value="Kinase-like_dom_sf"/>
</dbReference>
<dbReference type="EMBL" id="PJEX01000216">
    <property type="protein sequence ID" value="TKW52907.1"/>
    <property type="molecule type" value="Genomic_DNA"/>
</dbReference>
<organism evidence="2 3">
    <name type="scientific">Colletotrichum tanaceti</name>
    <dbReference type="NCBI Taxonomy" id="1306861"/>
    <lineage>
        <taxon>Eukaryota</taxon>
        <taxon>Fungi</taxon>
        <taxon>Dikarya</taxon>
        <taxon>Ascomycota</taxon>
        <taxon>Pezizomycotina</taxon>
        <taxon>Sordariomycetes</taxon>
        <taxon>Hypocreomycetidae</taxon>
        <taxon>Glomerellales</taxon>
        <taxon>Glomerellaceae</taxon>
        <taxon>Colletotrichum</taxon>
        <taxon>Colletotrichum destructivum species complex</taxon>
    </lineage>
</organism>
<dbReference type="Gene3D" id="3.90.1200.10">
    <property type="match status" value="1"/>
</dbReference>
<name>A0A4U6XG03_9PEZI</name>
<dbReference type="OrthoDB" id="2906425at2759"/>
<gene>
    <name evidence="2" type="ORF">CTA1_12056</name>
</gene>
<dbReference type="InterPro" id="IPR002575">
    <property type="entry name" value="Aminoglycoside_PTrfase"/>
</dbReference>
<feature type="domain" description="Aminoglycoside phosphotransferase" evidence="1">
    <location>
        <begin position="67"/>
        <end position="274"/>
    </location>
</feature>
<evidence type="ECO:0000259" key="1">
    <source>
        <dbReference type="Pfam" id="PF01636"/>
    </source>
</evidence>
<dbReference type="SUPFAM" id="SSF56112">
    <property type="entry name" value="Protein kinase-like (PK-like)"/>
    <property type="match status" value="1"/>
</dbReference>
<accession>A0A4U6XG03</accession>
<protein>
    <recommendedName>
        <fullName evidence="1">Aminoglycoside phosphotransferase domain-containing protein</fullName>
    </recommendedName>
</protein>
<dbReference type="AlphaFoldDB" id="A0A4U6XG03"/>
<keyword evidence="3" id="KW-1185">Reference proteome</keyword>
<evidence type="ECO:0000313" key="3">
    <source>
        <dbReference type="Proteomes" id="UP000310108"/>
    </source>
</evidence>
<dbReference type="Pfam" id="PF01636">
    <property type="entry name" value="APH"/>
    <property type="match status" value="1"/>
</dbReference>
<dbReference type="Proteomes" id="UP000310108">
    <property type="component" value="Unassembled WGS sequence"/>
</dbReference>
<evidence type="ECO:0000313" key="2">
    <source>
        <dbReference type="EMBL" id="TKW52907.1"/>
    </source>
</evidence>